<dbReference type="AlphaFoldDB" id="A0A5B7FQM3"/>
<evidence type="ECO:0000313" key="2">
    <source>
        <dbReference type="EMBL" id="MPC50070.1"/>
    </source>
</evidence>
<feature type="compositionally biased region" description="Basic and acidic residues" evidence="1">
    <location>
        <begin position="165"/>
        <end position="179"/>
    </location>
</feature>
<reference evidence="2 3" key="1">
    <citation type="submission" date="2019-05" db="EMBL/GenBank/DDBJ databases">
        <title>Another draft genome of Portunus trituberculatus and its Hox gene families provides insights of decapod evolution.</title>
        <authorList>
            <person name="Jeong J.-H."/>
            <person name="Song I."/>
            <person name="Kim S."/>
            <person name="Choi T."/>
            <person name="Kim D."/>
            <person name="Ryu S."/>
            <person name="Kim W."/>
        </authorList>
    </citation>
    <scope>NUCLEOTIDE SEQUENCE [LARGE SCALE GENOMIC DNA]</scope>
    <source>
        <tissue evidence="2">Muscle</tissue>
    </source>
</reference>
<organism evidence="2 3">
    <name type="scientific">Portunus trituberculatus</name>
    <name type="common">Swimming crab</name>
    <name type="synonym">Neptunus trituberculatus</name>
    <dbReference type="NCBI Taxonomy" id="210409"/>
    <lineage>
        <taxon>Eukaryota</taxon>
        <taxon>Metazoa</taxon>
        <taxon>Ecdysozoa</taxon>
        <taxon>Arthropoda</taxon>
        <taxon>Crustacea</taxon>
        <taxon>Multicrustacea</taxon>
        <taxon>Malacostraca</taxon>
        <taxon>Eumalacostraca</taxon>
        <taxon>Eucarida</taxon>
        <taxon>Decapoda</taxon>
        <taxon>Pleocyemata</taxon>
        <taxon>Brachyura</taxon>
        <taxon>Eubrachyura</taxon>
        <taxon>Portunoidea</taxon>
        <taxon>Portunidae</taxon>
        <taxon>Portuninae</taxon>
        <taxon>Portunus</taxon>
    </lineage>
</organism>
<dbReference type="Proteomes" id="UP000324222">
    <property type="component" value="Unassembled WGS sequence"/>
</dbReference>
<protein>
    <submittedName>
        <fullName evidence="2">Uncharacterized protein</fullName>
    </submittedName>
</protein>
<evidence type="ECO:0000313" key="3">
    <source>
        <dbReference type="Proteomes" id="UP000324222"/>
    </source>
</evidence>
<sequence length="179" mass="18946">MRSSLLVDARCLMVLWREGNVIPVGWRVVGAVGVSLCNMEVTFGFLVGGMGVRRGSPGAHDKFTMCGIVHCNIRTLVVRHTDPLCDPADDKMNTCCSVAVFRNCPDTHRQVCLQACQHGFSVPVCEGAAFVVGTAVDSSLVAAGAAGLSPARETATEGGRPSEGVVRDRAGWGEKAEEK</sequence>
<dbReference type="EMBL" id="VSRR010009264">
    <property type="protein sequence ID" value="MPC50070.1"/>
    <property type="molecule type" value="Genomic_DNA"/>
</dbReference>
<name>A0A5B7FQM3_PORTR</name>
<keyword evidence="3" id="KW-1185">Reference proteome</keyword>
<comment type="caution">
    <text evidence="2">The sequence shown here is derived from an EMBL/GenBank/DDBJ whole genome shotgun (WGS) entry which is preliminary data.</text>
</comment>
<proteinExistence type="predicted"/>
<gene>
    <name evidence="2" type="ORF">E2C01_043893</name>
</gene>
<feature type="region of interest" description="Disordered" evidence="1">
    <location>
        <begin position="147"/>
        <end position="179"/>
    </location>
</feature>
<evidence type="ECO:0000256" key="1">
    <source>
        <dbReference type="SAM" id="MobiDB-lite"/>
    </source>
</evidence>
<accession>A0A5B7FQM3</accession>